<name>A0AA88VU95_9ASTE</name>
<comment type="subcellular location">
    <subcellularLocation>
        <location evidence="1">Secreted</location>
    </subcellularLocation>
</comment>
<dbReference type="GO" id="GO:0060320">
    <property type="term" value="P:rejection of self pollen"/>
    <property type="evidence" value="ECO:0007669"/>
    <property type="project" value="UniProtKB-KW"/>
</dbReference>
<evidence type="ECO:0000256" key="2">
    <source>
        <dbReference type="ARBA" id="ARBA00005581"/>
    </source>
</evidence>
<gene>
    <name evidence="6" type="ORF">RJ639_008661</name>
</gene>
<evidence type="ECO:0000256" key="5">
    <source>
        <dbReference type="ARBA" id="ARBA00022729"/>
    </source>
</evidence>
<evidence type="ECO:0008006" key="8">
    <source>
        <dbReference type="Google" id="ProtNLM"/>
    </source>
</evidence>
<keyword evidence="3" id="KW-0713">Self-incompatibility</keyword>
<proteinExistence type="inferred from homology"/>
<accession>A0AA88VU95</accession>
<reference evidence="6" key="1">
    <citation type="submission" date="2022-12" db="EMBL/GenBank/DDBJ databases">
        <title>Draft genome assemblies for two species of Escallonia (Escalloniales).</title>
        <authorList>
            <person name="Chanderbali A."/>
            <person name="Dervinis C."/>
            <person name="Anghel I."/>
            <person name="Soltis D."/>
            <person name="Soltis P."/>
            <person name="Zapata F."/>
        </authorList>
    </citation>
    <scope>NUCLEOTIDE SEQUENCE</scope>
    <source>
        <strain evidence="6">UCBG64.0493</strain>
        <tissue evidence="6">Leaf</tissue>
    </source>
</reference>
<evidence type="ECO:0000313" key="6">
    <source>
        <dbReference type="EMBL" id="KAK3014028.1"/>
    </source>
</evidence>
<sequence length="201" mass="23002">MGDALALNPLFLFPCSYSALPLTLSNAGQLGNAQKHSRPTRMERERVSITSISKHACLLLLALLFFIPNSETSLFNPVQKTVIITNNHTNYLSVRCFSFDNSYPVHHLKSKELFGFRFRPNSVFPSMTMFNCSTNMGAFVAYKYDYECASDPSNKCQWRFDQNQTYLYHESMGEWVALDYNPNYESLEKGGVVKGRYTNKK</sequence>
<keyword evidence="5" id="KW-0732">Signal</keyword>
<comment type="similarity">
    <text evidence="2">Belongs to the plant self-incompatibility (S1) protein family.</text>
</comment>
<evidence type="ECO:0000256" key="1">
    <source>
        <dbReference type="ARBA" id="ARBA00004613"/>
    </source>
</evidence>
<evidence type="ECO:0000256" key="3">
    <source>
        <dbReference type="ARBA" id="ARBA00022471"/>
    </source>
</evidence>
<dbReference type="AlphaFoldDB" id="A0AA88VU95"/>
<organism evidence="6 7">
    <name type="scientific">Escallonia herrerae</name>
    <dbReference type="NCBI Taxonomy" id="1293975"/>
    <lineage>
        <taxon>Eukaryota</taxon>
        <taxon>Viridiplantae</taxon>
        <taxon>Streptophyta</taxon>
        <taxon>Embryophyta</taxon>
        <taxon>Tracheophyta</taxon>
        <taxon>Spermatophyta</taxon>
        <taxon>Magnoliopsida</taxon>
        <taxon>eudicotyledons</taxon>
        <taxon>Gunneridae</taxon>
        <taxon>Pentapetalae</taxon>
        <taxon>asterids</taxon>
        <taxon>campanulids</taxon>
        <taxon>Escalloniales</taxon>
        <taxon>Escalloniaceae</taxon>
        <taxon>Escallonia</taxon>
    </lineage>
</organism>
<dbReference type="GO" id="GO:0005576">
    <property type="term" value="C:extracellular region"/>
    <property type="evidence" value="ECO:0007669"/>
    <property type="project" value="UniProtKB-SubCell"/>
</dbReference>
<evidence type="ECO:0000313" key="7">
    <source>
        <dbReference type="Proteomes" id="UP001188597"/>
    </source>
</evidence>
<dbReference type="InterPro" id="IPR010264">
    <property type="entry name" value="Self-incomp_S1"/>
</dbReference>
<dbReference type="EMBL" id="JAVXUP010001251">
    <property type="protein sequence ID" value="KAK3014028.1"/>
    <property type="molecule type" value="Genomic_DNA"/>
</dbReference>
<keyword evidence="7" id="KW-1185">Reference proteome</keyword>
<comment type="caution">
    <text evidence="6">The sequence shown here is derived from an EMBL/GenBank/DDBJ whole genome shotgun (WGS) entry which is preliminary data.</text>
</comment>
<protein>
    <recommendedName>
        <fullName evidence="8">S-protein homolog</fullName>
    </recommendedName>
</protein>
<dbReference type="Proteomes" id="UP001188597">
    <property type="component" value="Unassembled WGS sequence"/>
</dbReference>
<keyword evidence="4" id="KW-0964">Secreted</keyword>
<evidence type="ECO:0000256" key="4">
    <source>
        <dbReference type="ARBA" id="ARBA00022525"/>
    </source>
</evidence>
<dbReference type="Pfam" id="PF05938">
    <property type="entry name" value="Self-incomp_S1"/>
    <property type="match status" value="1"/>
</dbReference>